<dbReference type="Proteomes" id="UP000603352">
    <property type="component" value="Unassembled WGS sequence"/>
</dbReference>
<dbReference type="SUPFAM" id="SSF53335">
    <property type="entry name" value="S-adenosyl-L-methionine-dependent methyltransferases"/>
    <property type="match status" value="1"/>
</dbReference>
<proteinExistence type="predicted"/>
<evidence type="ECO:0000313" key="3">
    <source>
        <dbReference type="Proteomes" id="UP000603352"/>
    </source>
</evidence>
<comment type="caution">
    <text evidence="2">The sequence shown here is derived from an EMBL/GenBank/DDBJ whole genome shotgun (WGS) entry which is preliminary data.</text>
</comment>
<evidence type="ECO:0000313" key="2">
    <source>
        <dbReference type="EMBL" id="GGB41463.1"/>
    </source>
</evidence>
<gene>
    <name evidence="2" type="ORF">GCM10011505_23630</name>
</gene>
<organism evidence="2 3">
    <name type="scientific">Tistrella bauzanensis</name>
    <dbReference type="NCBI Taxonomy" id="657419"/>
    <lineage>
        <taxon>Bacteria</taxon>
        <taxon>Pseudomonadati</taxon>
        <taxon>Pseudomonadota</taxon>
        <taxon>Alphaproteobacteria</taxon>
        <taxon>Geminicoccales</taxon>
        <taxon>Geminicoccaceae</taxon>
        <taxon>Tistrella</taxon>
    </lineage>
</organism>
<dbReference type="InterPro" id="IPR029063">
    <property type="entry name" value="SAM-dependent_MTases_sf"/>
</dbReference>
<sequence>MMNEFKRLTGIVNRDALYVWRRISRPATIRLDRMVVPMNVMAMTADARHGFWLGEYEREERSLLAATLQPDDVVLELGTGLGVISTLAALILGSGKNVHSYEANPKLEADIRRVYEANGVKPNFHPFPLGLSECDITFYVSPNFFSSTTVDHGQSAEKVTVRQQPISDVLTHLRPSYLIMDIEGGEVDLVPAMDLSSIDRILIEVHPHKAGPAPVSAMIASILGRGFCLDTRRSSRDVLFFFRAETRHATA</sequence>
<dbReference type="InterPro" id="IPR006342">
    <property type="entry name" value="FkbM_mtfrase"/>
</dbReference>
<name>A0ABQ1IHA3_9PROT</name>
<feature type="domain" description="Methyltransferase FkbM" evidence="1">
    <location>
        <begin position="91"/>
        <end position="209"/>
    </location>
</feature>
<dbReference type="Pfam" id="PF05050">
    <property type="entry name" value="Methyltransf_21"/>
    <property type="match status" value="1"/>
</dbReference>
<accession>A0ABQ1IHA3</accession>
<keyword evidence="3" id="KW-1185">Reference proteome</keyword>
<dbReference type="EMBL" id="BMDZ01000025">
    <property type="protein sequence ID" value="GGB41463.1"/>
    <property type="molecule type" value="Genomic_DNA"/>
</dbReference>
<dbReference type="NCBIfam" id="TIGR01444">
    <property type="entry name" value="fkbM_fam"/>
    <property type="match status" value="1"/>
</dbReference>
<dbReference type="RefSeq" id="WP_188578047.1">
    <property type="nucleotide sequence ID" value="NZ_BMDZ01000025.1"/>
</dbReference>
<dbReference type="Gene3D" id="3.40.50.150">
    <property type="entry name" value="Vaccinia Virus protein VP39"/>
    <property type="match status" value="1"/>
</dbReference>
<protein>
    <recommendedName>
        <fullName evidence="1">Methyltransferase FkbM domain-containing protein</fullName>
    </recommendedName>
</protein>
<evidence type="ECO:0000259" key="1">
    <source>
        <dbReference type="Pfam" id="PF05050"/>
    </source>
</evidence>
<reference evidence="3" key="1">
    <citation type="journal article" date="2019" name="Int. J. Syst. Evol. Microbiol.">
        <title>The Global Catalogue of Microorganisms (GCM) 10K type strain sequencing project: providing services to taxonomists for standard genome sequencing and annotation.</title>
        <authorList>
            <consortium name="The Broad Institute Genomics Platform"/>
            <consortium name="The Broad Institute Genome Sequencing Center for Infectious Disease"/>
            <person name="Wu L."/>
            <person name="Ma J."/>
        </authorList>
    </citation>
    <scope>NUCLEOTIDE SEQUENCE [LARGE SCALE GENOMIC DNA]</scope>
    <source>
        <strain evidence="3">CGMCC 1.10188</strain>
    </source>
</reference>